<dbReference type="EMBL" id="JAHRIN010047896">
    <property type="protein sequence ID" value="MEQ2208082.1"/>
    <property type="molecule type" value="Genomic_DNA"/>
</dbReference>
<dbReference type="Proteomes" id="UP001434883">
    <property type="component" value="Unassembled WGS sequence"/>
</dbReference>
<keyword evidence="2" id="KW-1185">Reference proteome</keyword>
<proteinExistence type="predicted"/>
<name>A0ABV0RIU8_9TELE</name>
<sequence>MFIHSFIFYTASSIVGHGGAGAYLQQSTGERPCTHSFTPKGNLERPINLTVMYFGLWEEAGVPGENPHMHRENMQTLCRKTPGRELNPGSSCGKATVLPIAPPCSPSIIVMYLNVSESQTLLKLQLSYLESTCLKRAHYAAGKLVLAHMNFLFALRSRTFQRSLEKLT</sequence>
<protein>
    <submittedName>
        <fullName evidence="1">Uncharacterized protein</fullName>
    </submittedName>
</protein>
<accession>A0ABV0RIU8</accession>
<comment type="caution">
    <text evidence="1">The sequence shown here is derived from an EMBL/GenBank/DDBJ whole genome shotgun (WGS) entry which is preliminary data.</text>
</comment>
<reference evidence="1 2" key="1">
    <citation type="submission" date="2021-06" db="EMBL/GenBank/DDBJ databases">
        <authorList>
            <person name="Palmer J.M."/>
        </authorList>
    </citation>
    <scope>NUCLEOTIDE SEQUENCE [LARGE SCALE GENOMIC DNA]</scope>
    <source>
        <strain evidence="1 2">XC_2019</strain>
        <tissue evidence="1">Muscle</tissue>
    </source>
</reference>
<evidence type="ECO:0000313" key="2">
    <source>
        <dbReference type="Proteomes" id="UP001434883"/>
    </source>
</evidence>
<organism evidence="1 2">
    <name type="scientific">Xenoophorus captivus</name>
    <dbReference type="NCBI Taxonomy" id="1517983"/>
    <lineage>
        <taxon>Eukaryota</taxon>
        <taxon>Metazoa</taxon>
        <taxon>Chordata</taxon>
        <taxon>Craniata</taxon>
        <taxon>Vertebrata</taxon>
        <taxon>Euteleostomi</taxon>
        <taxon>Actinopterygii</taxon>
        <taxon>Neopterygii</taxon>
        <taxon>Teleostei</taxon>
        <taxon>Neoteleostei</taxon>
        <taxon>Acanthomorphata</taxon>
        <taxon>Ovalentaria</taxon>
        <taxon>Atherinomorphae</taxon>
        <taxon>Cyprinodontiformes</taxon>
        <taxon>Goodeidae</taxon>
        <taxon>Xenoophorus</taxon>
    </lineage>
</organism>
<gene>
    <name evidence="1" type="ORF">XENOCAPTIV_024824</name>
</gene>
<evidence type="ECO:0000313" key="1">
    <source>
        <dbReference type="EMBL" id="MEQ2208082.1"/>
    </source>
</evidence>